<comment type="cofactor">
    <cofactor evidence="9">
        <name>Mg(2+)</name>
        <dbReference type="ChEBI" id="CHEBI:18420"/>
    </cofactor>
</comment>
<reference evidence="10" key="1">
    <citation type="submission" date="2022-09" db="EMBL/GenBank/DDBJ databases">
        <title>Comparative genomics and taxonomic characterization of three novel marine species of genus Reichenbachiella exhibiting antioxidant and polysaccharide degradation activities.</title>
        <authorList>
            <person name="Muhammad N."/>
            <person name="Lee Y.-J."/>
            <person name="Ko J."/>
            <person name="Kim S.-G."/>
        </authorList>
    </citation>
    <scope>NUCLEOTIDE SEQUENCE</scope>
    <source>
        <strain evidence="10">BKB1-1</strain>
    </source>
</reference>
<gene>
    <name evidence="10" type="ORF">N6H18_04010</name>
</gene>
<keyword evidence="7 9" id="KW-1208">Phospholipid metabolism</keyword>
<dbReference type="EMBL" id="CP106679">
    <property type="protein sequence ID" value="UXP33117.1"/>
    <property type="molecule type" value="Genomic_DNA"/>
</dbReference>
<keyword evidence="2 9" id="KW-0808">Transferase</keyword>
<keyword evidence="3 9" id="KW-0479">Metal-binding</keyword>
<dbReference type="RefSeq" id="WP_262310546.1">
    <property type="nucleotide sequence ID" value="NZ_CP106679.1"/>
</dbReference>
<keyword evidence="1 9" id="KW-0444">Lipid biosynthesis</keyword>
<evidence type="ECO:0000256" key="4">
    <source>
        <dbReference type="ARBA" id="ARBA00022842"/>
    </source>
</evidence>
<evidence type="ECO:0000313" key="10">
    <source>
        <dbReference type="EMBL" id="UXP33117.1"/>
    </source>
</evidence>
<dbReference type="PANTHER" id="PTHR40029">
    <property type="match status" value="1"/>
</dbReference>
<dbReference type="InterPro" id="IPR008205">
    <property type="entry name" value="GGGP_HepGP_synthase"/>
</dbReference>
<evidence type="ECO:0000256" key="2">
    <source>
        <dbReference type="ARBA" id="ARBA00022679"/>
    </source>
</evidence>
<evidence type="ECO:0000313" key="11">
    <source>
        <dbReference type="Proteomes" id="UP001065174"/>
    </source>
</evidence>
<evidence type="ECO:0000256" key="7">
    <source>
        <dbReference type="ARBA" id="ARBA00023264"/>
    </source>
</evidence>
<dbReference type="EC" id="2.5.1.41" evidence="9"/>
<evidence type="ECO:0000256" key="5">
    <source>
        <dbReference type="ARBA" id="ARBA00023098"/>
    </source>
</evidence>
<comment type="similarity">
    <text evidence="9">Belongs to the GGGP/HepGP synthase family. Group II subfamily.</text>
</comment>
<keyword evidence="5 9" id="KW-0443">Lipid metabolism</keyword>
<dbReference type="InterPro" id="IPR039074">
    <property type="entry name" value="GGGP/HepGP_synthase_I"/>
</dbReference>
<comment type="catalytic activity">
    <reaction evidence="8 9">
        <text>sn-glycerol 1-phosphate + (2E,6E,10E)-geranylgeranyl diphosphate = sn-3-O-(geranylgeranyl)glycerol 1-phosphate + diphosphate</text>
        <dbReference type="Rhea" id="RHEA:23404"/>
        <dbReference type="ChEBI" id="CHEBI:33019"/>
        <dbReference type="ChEBI" id="CHEBI:57677"/>
        <dbReference type="ChEBI" id="CHEBI:57685"/>
        <dbReference type="ChEBI" id="CHEBI:58756"/>
        <dbReference type="EC" id="2.5.1.41"/>
    </reaction>
</comment>
<proteinExistence type="inferred from homology"/>
<dbReference type="NCBIfam" id="TIGR01769">
    <property type="entry name" value="GGGP"/>
    <property type="match status" value="1"/>
</dbReference>
<feature type="binding site" evidence="9">
    <location>
        <begin position="175"/>
        <end position="181"/>
    </location>
    <ligand>
        <name>sn-glycerol 1-phosphate</name>
        <dbReference type="ChEBI" id="CHEBI:57685"/>
    </ligand>
</feature>
<dbReference type="Pfam" id="PF01884">
    <property type="entry name" value="PcrB"/>
    <property type="match status" value="1"/>
</dbReference>
<dbReference type="InterPro" id="IPR010946">
    <property type="entry name" value="GGGP_synth"/>
</dbReference>
<dbReference type="CDD" id="cd02812">
    <property type="entry name" value="PcrB_like"/>
    <property type="match status" value="1"/>
</dbReference>
<protein>
    <recommendedName>
        <fullName evidence="9">Geranylgeranylglyceryl phosphate synthase</fullName>
        <shortName evidence="9">GGGP synthase</shortName>
        <shortName evidence="9">GGGPS</shortName>
        <ecNumber evidence="9">2.5.1.41</ecNumber>
    </recommendedName>
    <alternativeName>
        <fullName evidence="9">(S)-3-O-geranylgeranylglyceryl phosphate synthase</fullName>
    </alternativeName>
    <alternativeName>
        <fullName evidence="9">Phosphoglycerol geranylgeranyltransferase</fullName>
    </alternativeName>
</protein>
<keyword evidence="6 9" id="KW-0594">Phospholipid biosynthesis</keyword>
<dbReference type="InterPro" id="IPR038597">
    <property type="entry name" value="GGGP/HepGP_synthase_sf"/>
</dbReference>
<keyword evidence="4 9" id="KW-0460">Magnesium</keyword>
<dbReference type="PANTHER" id="PTHR40029:SF2">
    <property type="entry name" value="HEPTAPRENYLGLYCERYL PHOSPHATE SYNTHASE"/>
    <property type="match status" value="1"/>
</dbReference>
<name>A0ABY6CRH3_9BACT</name>
<evidence type="ECO:0000256" key="8">
    <source>
        <dbReference type="ARBA" id="ARBA00047288"/>
    </source>
</evidence>
<evidence type="ECO:0000256" key="9">
    <source>
        <dbReference type="HAMAP-Rule" id="MF_00112"/>
    </source>
</evidence>
<feature type="binding site" evidence="9">
    <location>
        <position position="25"/>
    </location>
    <ligand>
        <name>Mg(2+)</name>
        <dbReference type="ChEBI" id="CHEBI:18420"/>
    </ligand>
</feature>
<comment type="caution">
    <text evidence="9">Lacks conserved residue(s) required for the propagation of feature annotation.</text>
</comment>
<evidence type="ECO:0000256" key="3">
    <source>
        <dbReference type="ARBA" id="ARBA00022723"/>
    </source>
</evidence>
<sequence length="256" mass="27147">MTMSLLNQLVENKKVNRKSLAILIDPDKVEDSSSLIQTIHLCTENKVDFLFVGGSLITNDNFSKVISIIKSNTNIPVLIFPGNNIQIDSNADAILLLSLISGRNPDFLIGQHVLAAPILKKSKLEIIPMGYMLVNSGPATSASYMSNTTPIPSDKPTIAACTAMAGEMLGLRTIYLDAGSGAQKAIPQKIISTVSRSISVPLVVGGGLNSISKVGLALEAGADMVVIGNALENDYSLLIEASDKINSMNATLDIHQ</sequence>
<comment type="function">
    <text evidence="9">Prenyltransferase that catalyzes the transfer of the geranylgeranyl moiety of geranylgeranyl diphosphate (GGPP) to the C3 hydroxyl of sn-glycerol-1-phosphate (G1P).</text>
</comment>
<dbReference type="HAMAP" id="MF_00112">
    <property type="entry name" value="GGGP_HepGP_synthase"/>
    <property type="match status" value="1"/>
</dbReference>
<feature type="binding site" evidence="9">
    <location>
        <position position="55"/>
    </location>
    <ligand>
        <name>Mg(2+)</name>
        <dbReference type="ChEBI" id="CHEBI:18420"/>
    </ligand>
</feature>
<dbReference type="SUPFAM" id="SSF51395">
    <property type="entry name" value="FMN-linked oxidoreductases"/>
    <property type="match status" value="1"/>
</dbReference>
<organism evidence="10 11">
    <name type="scientific">Reichenbachiella agarivorans</name>
    <dbReference type="NCBI Taxonomy" id="2979464"/>
    <lineage>
        <taxon>Bacteria</taxon>
        <taxon>Pseudomonadati</taxon>
        <taxon>Bacteroidota</taxon>
        <taxon>Cytophagia</taxon>
        <taxon>Cytophagales</taxon>
        <taxon>Reichenbachiellaceae</taxon>
        <taxon>Reichenbachiella</taxon>
    </lineage>
</organism>
<dbReference type="NCBIfam" id="TIGR01768">
    <property type="entry name" value="GGGP-family"/>
    <property type="match status" value="1"/>
</dbReference>
<feature type="binding site" evidence="9">
    <location>
        <begin position="228"/>
        <end position="229"/>
    </location>
    <ligand>
        <name>sn-glycerol 1-phosphate</name>
        <dbReference type="ChEBI" id="CHEBI:57685"/>
    </ligand>
</feature>
<dbReference type="Proteomes" id="UP001065174">
    <property type="component" value="Chromosome"/>
</dbReference>
<feature type="binding site" evidence="9">
    <location>
        <begin position="206"/>
        <end position="207"/>
    </location>
    <ligand>
        <name>sn-glycerol 1-phosphate</name>
        <dbReference type="ChEBI" id="CHEBI:57685"/>
    </ligand>
</feature>
<evidence type="ECO:0000256" key="6">
    <source>
        <dbReference type="ARBA" id="ARBA00023209"/>
    </source>
</evidence>
<dbReference type="Gene3D" id="3.20.20.390">
    <property type="entry name" value="FMN-linked oxidoreductases"/>
    <property type="match status" value="1"/>
</dbReference>
<evidence type="ECO:0000256" key="1">
    <source>
        <dbReference type="ARBA" id="ARBA00022516"/>
    </source>
</evidence>
<dbReference type="NCBIfam" id="NF003198">
    <property type="entry name" value="PRK04169.1-2"/>
    <property type="match status" value="1"/>
</dbReference>
<keyword evidence="11" id="KW-1185">Reference proteome</keyword>
<accession>A0ABY6CRH3</accession>